<comment type="subcellular location">
    <subcellularLocation>
        <location evidence="4 17">Cytoplasm</location>
    </subcellularLocation>
</comment>
<dbReference type="Gene3D" id="3.20.20.60">
    <property type="entry name" value="Phosphoenolpyruvate-binding domains"/>
    <property type="match status" value="1"/>
</dbReference>
<evidence type="ECO:0000256" key="1">
    <source>
        <dbReference type="ARBA" id="ARBA00000683"/>
    </source>
</evidence>
<dbReference type="SUPFAM" id="SSF52009">
    <property type="entry name" value="Phosphohistidine domain"/>
    <property type="match status" value="1"/>
</dbReference>
<dbReference type="InterPro" id="IPR036637">
    <property type="entry name" value="Phosphohistidine_dom_sf"/>
</dbReference>
<feature type="binding site" evidence="20">
    <location>
        <position position="433"/>
    </location>
    <ligand>
        <name>Mg(2+)</name>
        <dbReference type="ChEBI" id="CHEBI:18420"/>
    </ligand>
</feature>
<evidence type="ECO:0000259" key="23">
    <source>
        <dbReference type="Pfam" id="PF05524"/>
    </source>
</evidence>
<evidence type="ECO:0000256" key="9">
    <source>
        <dbReference type="ARBA" id="ARBA00022490"/>
    </source>
</evidence>
<dbReference type="Gene3D" id="3.50.30.10">
    <property type="entry name" value="Phosphohistidine domain"/>
    <property type="match status" value="1"/>
</dbReference>
<evidence type="ECO:0000256" key="19">
    <source>
        <dbReference type="PIRSR" id="PIRSR000732-2"/>
    </source>
</evidence>
<feature type="binding site" evidence="19">
    <location>
        <position position="284"/>
    </location>
    <ligand>
        <name>phosphoenolpyruvate</name>
        <dbReference type="ChEBI" id="CHEBI:58702"/>
    </ligand>
</feature>
<evidence type="ECO:0000256" key="12">
    <source>
        <dbReference type="ARBA" id="ARBA00022683"/>
    </source>
</evidence>
<evidence type="ECO:0000313" key="25">
    <source>
        <dbReference type="Proteomes" id="UP000431401"/>
    </source>
</evidence>
<dbReference type="SUPFAM" id="SSF47831">
    <property type="entry name" value="Enzyme I of the PEP:sugar phosphotransferase system HPr-binding (sub)domain"/>
    <property type="match status" value="1"/>
</dbReference>
<evidence type="ECO:0000256" key="18">
    <source>
        <dbReference type="PIRSR" id="PIRSR000732-1"/>
    </source>
</evidence>
<feature type="active site" description="Proton donor" evidence="18">
    <location>
        <position position="480"/>
    </location>
</feature>
<keyword evidence="8 17" id="KW-0813">Transport</keyword>
<dbReference type="InterPro" id="IPR008731">
    <property type="entry name" value="PTS_EIN"/>
</dbReference>
<dbReference type="Pfam" id="PF02896">
    <property type="entry name" value="PEP-utilizers_C"/>
    <property type="match status" value="1"/>
</dbReference>
<evidence type="ECO:0000256" key="2">
    <source>
        <dbReference type="ARBA" id="ARBA00001946"/>
    </source>
</evidence>
<dbReference type="InterPro" id="IPR015813">
    <property type="entry name" value="Pyrv/PenolPyrv_kinase-like_dom"/>
</dbReference>
<feature type="binding site" evidence="19">
    <location>
        <begin position="432"/>
        <end position="433"/>
    </location>
    <ligand>
        <name>phosphoenolpyruvate</name>
        <dbReference type="ChEBI" id="CHEBI:58702"/>
    </ligand>
</feature>
<evidence type="ECO:0000259" key="22">
    <source>
        <dbReference type="Pfam" id="PF02896"/>
    </source>
</evidence>
<dbReference type="Pfam" id="PF00391">
    <property type="entry name" value="PEP-utilizers"/>
    <property type="match status" value="1"/>
</dbReference>
<dbReference type="InterPro" id="IPR024692">
    <property type="entry name" value="PTS_EI"/>
</dbReference>
<dbReference type="PIRSF" id="PIRSF000732">
    <property type="entry name" value="PTS_enzyme_I"/>
    <property type="match status" value="1"/>
</dbReference>
<comment type="similarity">
    <text evidence="5 17">Belongs to the PEP-utilizing enzyme family.</text>
</comment>
<evidence type="ECO:0000256" key="8">
    <source>
        <dbReference type="ARBA" id="ARBA00022448"/>
    </source>
</evidence>
<feature type="binding site" evidence="20">
    <location>
        <position position="409"/>
    </location>
    <ligand>
        <name>Mg(2+)</name>
        <dbReference type="ChEBI" id="CHEBI:18420"/>
    </ligand>
</feature>
<dbReference type="NCBIfam" id="TIGR01417">
    <property type="entry name" value="PTS_I_fam"/>
    <property type="match status" value="1"/>
</dbReference>
<evidence type="ECO:0000256" key="14">
    <source>
        <dbReference type="ARBA" id="ARBA00022777"/>
    </source>
</evidence>
<dbReference type="PROSITE" id="PS00742">
    <property type="entry name" value="PEP_ENZYMES_2"/>
    <property type="match status" value="1"/>
</dbReference>
<keyword evidence="10 17" id="KW-0762">Sugar transport</keyword>
<dbReference type="Pfam" id="PF05524">
    <property type="entry name" value="PEP-utilisers_N"/>
    <property type="match status" value="1"/>
</dbReference>
<dbReference type="InterPro" id="IPR008279">
    <property type="entry name" value="PEP-util_enz_mobile_dom"/>
</dbReference>
<feature type="binding site" evidence="19">
    <location>
        <position position="443"/>
    </location>
    <ligand>
        <name>phosphoenolpyruvate</name>
        <dbReference type="ChEBI" id="CHEBI:58702"/>
    </ligand>
</feature>
<dbReference type="SUPFAM" id="SSF51621">
    <property type="entry name" value="Phosphoenolpyruvate/pyruvate domain"/>
    <property type="match status" value="1"/>
</dbReference>
<evidence type="ECO:0000256" key="17">
    <source>
        <dbReference type="PIRNR" id="PIRNR000732"/>
    </source>
</evidence>
<keyword evidence="13 17" id="KW-0479">Metal-binding</keyword>
<feature type="active site" description="Tele-phosphohistidine intermediate" evidence="18">
    <location>
        <position position="185"/>
    </location>
</feature>
<dbReference type="InterPro" id="IPR050499">
    <property type="entry name" value="PEP-utilizing_PTS_enzyme"/>
</dbReference>
<feature type="domain" description="PEP-utilising enzyme C-terminal" evidence="22">
    <location>
        <begin position="241"/>
        <end position="517"/>
    </location>
</feature>
<dbReference type="PANTHER" id="PTHR46244">
    <property type="entry name" value="PHOSPHOENOLPYRUVATE-PROTEIN PHOSPHOTRANSFERASE"/>
    <property type="match status" value="1"/>
</dbReference>
<dbReference type="InterPro" id="IPR000121">
    <property type="entry name" value="PEP_util_C"/>
</dbReference>
<evidence type="ECO:0000256" key="4">
    <source>
        <dbReference type="ARBA" id="ARBA00004496"/>
    </source>
</evidence>
<gene>
    <name evidence="24" type="primary">ptsI</name>
    <name evidence="24" type="ORF">NRB56_17290</name>
</gene>
<dbReference type="InterPro" id="IPR023151">
    <property type="entry name" value="PEP_util_CS"/>
</dbReference>
<dbReference type="EMBL" id="WEGI01000003">
    <property type="protein sequence ID" value="MQY26168.1"/>
    <property type="molecule type" value="Genomic_DNA"/>
</dbReference>
<evidence type="ECO:0000256" key="3">
    <source>
        <dbReference type="ARBA" id="ARBA00002728"/>
    </source>
</evidence>
<reference evidence="24 25" key="1">
    <citation type="submission" date="2019-10" db="EMBL/GenBank/DDBJ databases">
        <title>Nocardia macrotermitis sp. nov. and Nocardia aurantia sp. nov., isolated from the gut of fungus growing-termite Macrotermes natalensis.</title>
        <authorList>
            <person name="Benndorf R."/>
            <person name="Schwitalla J."/>
            <person name="Martin K."/>
            <person name="De Beer W."/>
            <person name="Kaster A.-K."/>
            <person name="Vollmers J."/>
            <person name="Poulsen M."/>
            <person name="Beemelmanns C."/>
        </authorList>
    </citation>
    <scope>NUCLEOTIDE SEQUENCE [LARGE SCALE GENOMIC DNA]</scope>
    <source>
        <strain evidence="24 25">RB56</strain>
    </source>
</reference>
<evidence type="ECO:0000256" key="20">
    <source>
        <dbReference type="PIRSR" id="PIRSR000732-3"/>
    </source>
</evidence>
<dbReference type="AlphaFoldDB" id="A0A7K0DKI0"/>
<keyword evidence="15 17" id="KW-0460">Magnesium</keyword>
<dbReference type="PANTHER" id="PTHR46244:SF3">
    <property type="entry name" value="PHOSPHOENOLPYRUVATE-PROTEIN PHOSPHOTRANSFERASE"/>
    <property type="match status" value="1"/>
</dbReference>
<dbReference type="GO" id="GO:0005737">
    <property type="term" value="C:cytoplasm"/>
    <property type="evidence" value="ECO:0007669"/>
    <property type="project" value="UniProtKB-SubCell"/>
</dbReference>
<name>A0A7K0DKI0_9NOCA</name>
<proteinExistence type="inferred from homology"/>
<evidence type="ECO:0000256" key="6">
    <source>
        <dbReference type="ARBA" id="ARBA00012232"/>
    </source>
</evidence>
<protein>
    <recommendedName>
        <fullName evidence="7 17">Phosphoenolpyruvate-protein phosphotransferase</fullName>
        <ecNumber evidence="6 17">2.7.3.9</ecNumber>
    </recommendedName>
    <alternativeName>
        <fullName evidence="16 17">Phosphotransferase system, enzyme I</fullName>
    </alternativeName>
</protein>
<feature type="domain" description="PEP-utilising enzyme mobile" evidence="21">
    <location>
        <begin position="153"/>
        <end position="220"/>
    </location>
</feature>
<dbReference type="Proteomes" id="UP000431401">
    <property type="component" value="Unassembled WGS sequence"/>
</dbReference>
<accession>A0A7K0DKI0</accession>
<dbReference type="Gene3D" id="1.10.274.10">
    <property type="entry name" value="PtsI, HPr-binding domain"/>
    <property type="match status" value="1"/>
</dbReference>
<dbReference type="InterPro" id="IPR036618">
    <property type="entry name" value="PtsI_HPr-bd_sf"/>
</dbReference>
<keyword evidence="24" id="KW-0670">Pyruvate</keyword>
<dbReference type="GO" id="GO:0046872">
    <property type="term" value="F:metal ion binding"/>
    <property type="evidence" value="ECO:0007669"/>
    <property type="project" value="UniProtKB-KW"/>
</dbReference>
<dbReference type="GO" id="GO:0008965">
    <property type="term" value="F:phosphoenolpyruvate-protein phosphotransferase activity"/>
    <property type="evidence" value="ECO:0007669"/>
    <property type="project" value="UniProtKB-EC"/>
</dbReference>
<keyword evidence="9 17" id="KW-0963">Cytoplasm</keyword>
<feature type="domain" description="Phosphotransferase system enzyme I N-terminal" evidence="23">
    <location>
        <begin position="6"/>
        <end position="122"/>
    </location>
</feature>
<keyword evidence="11 17" id="KW-0808">Transferase</keyword>
<dbReference type="EC" id="2.7.3.9" evidence="6 17"/>
<evidence type="ECO:0000256" key="16">
    <source>
        <dbReference type="ARBA" id="ARBA00033235"/>
    </source>
</evidence>
<evidence type="ECO:0000256" key="5">
    <source>
        <dbReference type="ARBA" id="ARBA00007837"/>
    </source>
</evidence>
<organism evidence="24 25">
    <name type="scientific">Nocardia aurantia</name>
    <dbReference type="NCBI Taxonomy" id="2585199"/>
    <lineage>
        <taxon>Bacteria</taxon>
        <taxon>Bacillati</taxon>
        <taxon>Actinomycetota</taxon>
        <taxon>Actinomycetes</taxon>
        <taxon>Mycobacteriales</taxon>
        <taxon>Nocardiaceae</taxon>
        <taxon>Nocardia</taxon>
    </lineage>
</organism>
<dbReference type="InterPro" id="IPR040442">
    <property type="entry name" value="Pyrv_kinase-like_dom_sf"/>
</dbReference>
<dbReference type="InterPro" id="IPR006318">
    <property type="entry name" value="PTS_EI-like"/>
</dbReference>
<evidence type="ECO:0000256" key="7">
    <source>
        <dbReference type="ARBA" id="ARBA00016544"/>
    </source>
</evidence>
<dbReference type="RefSeq" id="WP_227837367.1">
    <property type="nucleotide sequence ID" value="NZ_WEGI01000003.1"/>
</dbReference>
<evidence type="ECO:0000256" key="15">
    <source>
        <dbReference type="ARBA" id="ARBA00022842"/>
    </source>
</evidence>
<dbReference type="GO" id="GO:0009401">
    <property type="term" value="P:phosphoenolpyruvate-dependent sugar phosphotransferase system"/>
    <property type="evidence" value="ECO:0007669"/>
    <property type="project" value="UniProtKB-KW"/>
</dbReference>
<comment type="function">
    <text evidence="3 17">General (non sugar-specific) component of the phosphoenolpyruvate-dependent sugar phosphotransferase system (sugar PTS). This major carbohydrate active-transport system catalyzes the phosphorylation of incoming sugar substrates concomitantly with their translocation across the cell membrane. Enzyme I transfers the phosphoryl group from phosphoenolpyruvate (PEP) to the phosphoryl carrier protein (HPr).</text>
</comment>
<evidence type="ECO:0000313" key="24">
    <source>
        <dbReference type="EMBL" id="MQY26168.1"/>
    </source>
</evidence>
<dbReference type="PRINTS" id="PR01736">
    <property type="entry name" value="PHPHTRNFRASE"/>
</dbReference>
<comment type="caution">
    <text evidence="24">The sequence shown here is derived from an EMBL/GenBank/DDBJ whole genome shotgun (WGS) entry which is preliminary data.</text>
</comment>
<keyword evidence="12 17" id="KW-0598">Phosphotransferase system</keyword>
<evidence type="ECO:0000256" key="13">
    <source>
        <dbReference type="ARBA" id="ARBA00022723"/>
    </source>
</evidence>
<sequence>MTTELHGVAAAPGLVVAPVKWLAPAPVTSPDDPRGADPDAEIARADTALATVSGRYADLAGRAEGPAADILTMTAALAADPALRDEVHAGIRAGEPTAHAVSGAVAHFAGQLAALGGLMAERVTDLHDVGQRVVAELLGVDPPGIPHAAVPFVLAAEDLAPADTATLDPEQVVGLLTVAGGPTSHTAILAKALGIPAVVACPRAVEVAEDTEVLLDGTTGLVELAPDSSRRATVSELRERRERAATGPGRTADGYAVPLLANVGNAADARLAVEFGAEGVGLLRTEFLFLDRQTAPTIAEQTAHYREILAILGHRPVTIRTLDAGSDKPLPFLRLPVEPNPALGLRGIRLRDIDEGTLYEQLAAIASARAATGTPVKVMAPMVATVEEARRFAAAARGAGLSDCGIMIEVPAAATRAEFLGAEVDFFSIGTNDLSQYLFGADRMSSALAALHDPWQPALASTVAAVVAGSRADDIPVGVCGEAASHPEFACVLVGLGVSTLSMAPRSLPAVRAALSAVTLDQCRAAAVAVLTEATAAEAARAARAELRPAE</sequence>
<evidence type="ECO:0000259" key="21">
    <source>
        <dbReference type="Pfam" id="PF00391"/>
    </source>
</evidence>
<comment type="catalytic activity">
    <reaction evidence="1 17">
        <text>L-histidyl-[protein] + phosphoenolpyruvate = N(pros)-phospho-L-histidyl-[protein] + pyruvate</text>
        <dbReference type="Rhea" id="RHEA:23880"/>
        <dbReference type="Rhea" id="RHEA-COMP:9745"/>
        <dbReference type="Rhea" id="RHEA-COMP:9746"/>
        <dbReference type="ChEBI" id="CHEBI:15361"/>
        <dbReference type="ChEBI" id="CHEBI:29979"/>
        <dbReference type="ChEBI" id="CHEBI:58702"/>
        <dbReference type="ChEBI" id="CHEBI:64837"/>
        <dbReference type="EC" id="2.7.3.9"/>
    </reaction>
</comment>
<keyword evidence="25" id="KW-1185">Reference proteome</keyword>
<evidence type="ECO:0000256" key="11">
    <source>
        <dbReference type="ARBA" id="ARBA00022679"/>
    </source>
</evidence>
<evidence type="ECO:0000256" key="10">
    <source>
        <dbReference type="ARBA" id="ARBA00022597"/>
    </source>
</evidence>
<feature type="binding site" evidence="19">
    <location>
        <position position="320"/>
    </location>
    <ligand>
        <name>phosphoenolpyruvate</name>
        <dbReference type="ChEBI" id="CHEBI:58702"/>
    </ligand>
</feature>
<comment type="cofactor">
    <cofactor evidence="2 17 20">
        <name>Mg(2+)</name>
        <dbReference type="ChEBI" id="CHEBI:18420"/>
    </cofactor>
</comment>
<dbReference type="GO" id="GO:0016301">
    <property type="term" value="F:kinase activity"/>
    <property type="evidence" value="ECO:0007669"/>
    <property type="project" value="UniProtKB-KW"/>
</dbReference>
<keyword evidence="14 17" id="KW-0418">Kinase</keyword>